<name>A0AAE1GVR0_9NEOP</name>
<dbReference type="InterPro" id="IPR000477">
    <property type="entry name" value="RT_dom"/>
</dbReference>
<dbReference type="PROSITE" id="PS50878">
    <property type="entry name" value="RT_POL"/>
    <property type="match status" value="1"/>
</dbReference>
<dbReference type="PANTHER" id="PTHR19446">
    <property type="entry name" value="REVERSE TRANSCRIPTASES"/>
    <property type="match status" value="1"/>
</dbReference>
<protein>
    <submittedName>
        <fullName evidence="3">Transposon TX1 uncharacterized 149 kDa protein</fullName>
    </submittedName>
</protein>
<proteinExistence type="predicted"/>
<dbReference type="GO" id="GO:0071897">
    <property type="term" value="P:DNA biosynthetic process"/>
    <property type="evidence" value="ECO:0007669"/>
    <property type="project" value="UniProtKB-ARBA"/>
</dbReference>
<feature type="region of interest" description="Disordered" evidence="1">
    <location>
        <begin position="15"/>
        <end position="78"/>
    </location>
</feature>
<feature type="non-terminal residue" evidence="3">
    <location>
        <position position="1"/>
    </location>
</feature>
<reference evidence="3" key="2">
    <citation type="journal article" date="2023" name="BMC Genomics">
        <title>Pest status, molecular evolution, and epigenetic factors derived from the genome assembly of Frankliniella fusca, a thysanopteran phytovirus vector.</title>
        <authorList>
            <person name="Catto M.A."/>
            <person name="Labadie P.E."/>
            <person name="Jacobson A.L."/>
            <person name="Kennedy G.G."/>
            <person name="Srinivasan R."/>
            <person name="Hunt B.G."/>
        </authorList>
    </citation>
    <scope>NUCLEOTIDE SEQUENCE</scope>
    <source>
        <strain evidence="3">PL_HMW_Pooled</strain>
    </source>
</reference>
<comment type="caution">
    <text evidence="3">The sequence shown here is derived from an EMBL/GenBank/DDBJ whole genome shotgun (WGS) entry which is preliminary data.</text>
</comment>
<evidence type="ECO:0000259" key="2">
    <source>
        <dbReference type="PROSITE" id="PS50878"/>
    </source>
</evidence>
<dbReference type="EMBL" id="JAHWGI010000148">
    <property type="protein sequence ID" value="KAK3910226.1"/>
    <property type="molecule type" value="Genomic_DNA"/>
</dbReference>
<organism evidence="3 4">
    <name type="scientific">Frankliniella fusca</name>
    <dbReference type="NCBI Taxonomy" id="407009"/>
    <lineage>
        <taxon>Eukaryota</taxon>
        <taxon>Metazoa</taxon>
        <taxon>Ecdysozoa</taxon>
        <taxon>Arthropoda</taxon>
        <taxon>Hexapoda</taxon>
        <taxon>Insecta</taxon>
        <taxon>Pterygota</taxon>
        <taxon>Neoptera</taxon>
        <taxon>Paraneoptera</taxon>
        <taxon>Thysanoptera</taxon>
        <taxon>Terebrantia</taxon>
        <taxon>Thripoidea</taxon>
        <taxon>Thripidae</taxon>
        <taxon>Frankliniella</taxon>
    </lineage>
</organism>
<evidence type="ECO:0000313" key="4">
    <source>
        <dbReference type="Proteomes" id="UP001219518"/>
    </source>
</evidence>
<dbReference type="SUPFAM" id="SSF56672">
    <property type="entry name" value="DNA/RNA polymerases"/>
    <property type="match status" value="1"/>
</dbReference>
<reference evidence="3" key="1">
    <citation type="submission" date="2021-07" db="EMBL/GenBank/DDBJ databases">
        <authorList>
            <person name="Catto M.A."/>
            <person name="Jacobson A."/>
            <person name="Kennedy G."/>
            <person name="Labadie P."/>
            <person name="Hunt B.G."/>
            <person name="Srinivasan R."/>
        </authorList>
    </citation>
    <scope>NUCLEOTIDE SEQUENCE</scope>
    <source>
        <strain evidence="3">PL_HMW_Pooled</strain>
        <tissue evidence="3">Head</tissue>
    </source>
</reference>
<feature type="domain" description="Reverse transcriptase" evidence="2">
    <location>
        <begin position="305"/>
        <end position="558"/>
    </location>
</feature>
<dbReference type="Proteomes" id="UP001219518">
    <property type="component" value="Unassembled WGS sequence"/>
</dbReference>
<evidence type="ECO:0000313" key="3">
    <source>
        <dbReference type="EMBL" id="KAK3910226.1"/>
    </source>
</evidence>
<feature type="compositionally biased region" description="Pro residues" evidence="1">
    <location>
        <begin position="58"/>
        <end position="71"/>
    </location>
</feature>
<dbReference type="CDD" id="cd01650">
    <property type="entry name" value="RT_nLTR_like"/>
    <property type="match status" value="1"/>
</dbReference>
<gene>
    <name evidence="3" type="ORF">KUF71_004100</name>
</gene>
<accession>A0AAE1GVR0</accession>
<feature type="compositionally biased region" description="Pro residues" evidence="1">
    <location>
        <begin position="39"/>
        <end position="48"/>
    </location>
</feature>
<dbReference type="Pfam" id="PF00078">
    <property type="entry name" value="RVT_1"/>
    <property type="match status" value="1"/>
</dbReference>
<keyword evidence="4" id="KW-1185">Reference proteome</keyword>
<dbReference type="AlphaFoldDB" id="A0AAE1GVR0"/>
<dbReference type="InterPro" id="IPR043502">
    <property type="entry name" value="DNA/RNA_pol_sf"/>
</dbReference>
<evidence type="ECO:0000256" key="1">
    <source>
        <dbReference type="SAM" id="MobiDB-lite"/>
    </source>
</evidence>
<sequence>MLSGHKLITATLRLPGPADLPFQPVWNRVRQRPRGPRPALAPPPPRRSPPAARGVPLVPGPPPPPPPPPPPRRPHLPRLGASWAITRLNEDEGLQQAYRDALDEALEAAAPGPAPLPWGRLRDALITAANAALTVPPSPLTPRTALALDLREQARHAVVRAPAERQAHNDLREADAALAAQKRVHERDREGRFFAAVDGVHPQQRLHTAFRYIRQARRRGAGAAAPGVTIREWEAEVQRLAEGVHPALLPEEPHPGASAPTAAQLVAYARGMARNTAAGPDGLPAELFAHATSTFYDHLQRVVAEAWDTGTFPEAWLLSLQHPLPKVRRPAGVDEFRPISLCNVVYKLVATHLHHLLVDLLPPLPFYQAGFQPGCSTADHIFVVRRVLDEFWRAGRPVHLLALDIKAAFPSVDKVQVVDALLEAGAPPFLVYRVIALALTDRTFVRWYGQTTSVVTRGRGVRMGCPVSPWLFTLVVPAVCAYADDLLVLSDSYVDVADFLDAFVARVRDIGLHLNYRKCEYMVRAPGAPDPGPLPRPTVVGHHQVQQVDRLVYLGAVITDRLSRQPGVHHRVRKMQLAATAILPTFRQHPLPEAVLDRMFRTILLPSLRYEQAVGSTTRRSRATLRREAAVTLAALHATARSRGQASASSPPPCRL</sequence>